<dbReference type="OrthoDB" id="4694525at2759"/>
<name>A0A7R9QPU9_9ACAR</name>
<gene>
    <name evidence="3" type="ORF">ONB1V03_LOCUS10692</name>
</gene>
<dbReference type="FunFam" id="3.30.540.30:FF:000003">
    <property type="entry name" value="Dipeptidyl peptidase 3"/>
    <property type="match status" value="1"/>
</dbReference>
<dbReference type="GO" id="GO:0005737">
    <property type="term" value="C:cytoplasm"/>
    <property type="evidence" value="ECO:0007669"/>
    <property type="project" value="TreeGrafter"/>
</dbReference>
<dbReference type="Proteomes" id="UP000728032">
    <property type="component" value="Unassembled WGS sequence"/>
</dbReference>
<sequence length="243" mass="27636">MLRRSGVFGLKFVKHLVFELKANKTLTKQSLINCRQLITHSQSSPAIVTQQVFSQSKSIAMSSEYIYTNDTPVIELDAENAFNGLTADEKLYAHYLSKSSWFGSLVCLFQTSPESPLIFTLFRRIFGAQTIEELQHLAQSVAHFDDNEWRALLVYLSAFLSNMGNYRSFGDSKFTPDLPQNKLEALVINSKAFKDNEKELAFIWQNVKQRLYSLDKHYLSLGFAPECFLSSPDVLISVRVLNA</sequence>
<dbReference type="GO" id="GO:0046872">
    <property type="term" value="F:metal ion binding"/>
    <property type="evidence" value="ECO:0007669"/>
    <property type="project" value="UniProtKB-KW"/>
</dbReference>
<dbReference type="EMBL" id="CAJPVJ010007435">
    <property type="protein sequence ID" value="CAG2171229.1"/>
    <property type="molecule type" value="Genomic_DNA"/>
</dbReference>
<keyword evidence="2" id="KW-0378">Hydrolase</keyword>
<keyword evidence="1" id="KW-0479">Metal-binding</keyword>
<evidence type="ECO:0000256" key="2">
    <source>
        <dbReference type="ARBA" id="ARBA00022801"/>
    </source>
</evidence>
<dbReference type="AlphaFoldDB" id="A0A7R9QPU9"/>
<evidence type="ECO:0000256" key="1">
    <source>
        <dbReference type="ARBA" id="ARBA00022723"/>
    </source>
</evidence>
<organism evidence="3">
    <name type="scientific">Oppiella nova</name>
    <dbReference type="NCBI Taxonomy" id="334625"/>
    <lineage>
        <taxon>Eukaryota</taxon>
        <taxon>Metazoa</taxon>
        <taxon>Ecdysozoa</taxon>
        <taxon>Arthropoda</taxon>
        <taxon>Chelicerata</taxon>
        <taxon>Arachnida</taxon>
        <taxon>Acari</taxon>
        <taxon>Acariformes</taxon>
        <taxon>Sarcoptiformes</taxon>
        <taxon>Oribatida</taxon>
        <taxon>Brachypylina</taxon>
        <taxon>Oppioidea</taxon>
        <taxon>Oppiidae</taxon>
        <taxon>Oppiella</taxon>
    </lineage>
</organism>
<proteinExistence type="predicted"/>
<evidence type="ECO:0000313" key="3">
    <source>
        <dbReference type="EMBL" id="CAD7654042.1"/>
    </source>
</evidence>
<dbReference type="GO" id="GO:0008239">
    <property type="term" value="F:dipeptidyl-peptidase activity"/>
    <property type="evidence" value="ECO:0007669"/>
    <property type="project" value="TreeGrafter"/>
</dbReference>
<dbReference type="Gene3D" id="3.30.540.30">
    <property type="match status" value="1"/>
</dbReference>
<dbReference type="PANTHER" id="PTHR23422:SF11">
    <property type="entry name" value="DIPEPTIDYL PEPTIDASE 3"/>
    <property type="match status" value="1"/>
</dbReference>
<accession>A0A7R9QPU9</accession>
<protein>
    <submittedName>
        <fullName evidence="3">Uncharacterized protein</fullName>
    </submittedName>
</protein>
<dbReference type="EMBL" id="OC922260">
    <property type="protein sequence ID" value="CAD7654042.1"/>
    <property type="molecule type" value="Genomic_DNA"/>
</dbReference>
<dbReference type="PANTHER" id="PTHR23422">
    <property type="entry name" value="DIPEPTIDYL PEPTIDASE III-RELATED"/>
    <property type="match status" value="1"/>
</dbReference>
<evidence type="ECO:0000313" key="4">
    <source>
        <dbReference type="Proteomes" id="UP000728032"/>
    </source>
</evidence>
<reference evidence="3" key="1">
    <citation type="submission" date="2020-11" db="EMBL/GenBank/DDBJ databases">
        <authorList>
            <person name="Tran Van P."/>
        </authorList>
    </citation>
    <scope>NUCLEOTIDE SEQUENCE</scope>
</reference>
<dbReference type="InterPro" id="IPR039461">
    <property type="entry name" value="Peptidase_M49"/>
</dbReference>
<keyword evidence="4" id="KW-1185">Reference proteome</keyword>